<dbReference type="PANTHER" id="PTHR33202:SF6">
    <property type="entry name" value="ZINC UPTAKE REGULATION PROTEIN"/>
    <property type="match status" value="1"/>
</dbReference>
<sequence>MAPGSQAKLEIAERRCLEQGLKLTPQRRQVMALLLEQDDPASAYDLLDALQRRHQPGAKPPTIYRALDFLVAAGLAHRLASTNRYMACGHLACDHGHEAGTLFLVCDQCGAVREAPMDSPLRRQLQRSLKNEGFRVGAQPLEMHGRCERCAP</sequence>
<evidence type="ECO:0000313" key="8">
    <source>
        <dbReference type="EMBL" id="MBF5054237.1"/>
    </source>
</evidence>
<name>A0ABS0AJC8_9GAMM</name>
<keyword evidence="2 7" id="KW-0678">Repressor</keyword>
<dbReference type="EMBL" id="ARXR01000034">
    <property type="protein sequence ID" value="MBF5054237.1"/>
    <property type="molecule type" value="Genomic_DNA"/>
</dbReference>
<evidence type="ECO:0000256" key="4">
    <source>
        <dbReference type="ARBA" id="ARBA00023015"/>
    </source>
</evidence>
<dbReference type="RefSeq" id="WP_142948157.1">
    <property type="nucleotide sequence ID" value="NZ_ARXR01000034.1"/>
</dbReference>
<comment type="subcellular location">
    <subcellularLocation>
        <location evidence="7">Cytoplasm</location>
    </subcellularLocation>
</comment>
<keyword evidence="4 7" id="KW-0805">Transcription regulation</keyword>
<dbReference type="Proteomes" id="UP000644441">
    <property type="component" value="Unassembled WGS sequence"/>
</dbReference>
<evidence type="ECO:0000256" key="3">
    <source>
        <dbReference type="ARBA" id="ARBA00022833"/>
    </source>
</evidence>
<comment type="caution">
    <text evidence="8">The sequence shown here is derived from an EMBL/GenBank/DDBJ whole genome shotgun (WGS) entry which is preliminary data.</text>
</comment>
<reference evidence="8 9" key="1">
    <citation type="submission" date="2012-09" db="EMBL/GenBank/DDBJ databases">
        <title>Genome Sequence of alkane-degrading Bacterium Alcanivorax venustensis ISO4.</title>
        <authorList>
            <person name="Lai Q."/>
            <person name="Shao Z."/>
        </authorList>
    </citation>
    <scope>NUCLEOTIDE SEQUENCE [LARGE SCALE GENOMIC DNA]</scope>
    <source>
        <strain evidence="8 9">ISO4</strain>
    </source>
</reference>
<dbReference type="PANTHER" id="PTHR33202">
    <property type="entry name" value="ZINC UPTAKE REGULATION PROTEIN"/>
    <property type="match status" value="1"/>
</dbReference>
<dbReference type="InterPro" id="IPR036390">
    <property type="entry name" value="WH_DNA-bd_sf"/>
</dbReference>
<dbReference type="SUPFAM" id="SSF46785">
    <property type="entry name" value="Winged helix' DNA-binding domain"/>
    <property type="match status" value="1"/>
</dbReference>
<keyword evidence="7" id="KW-0479">Metal-binding</keyword>
<evidence type="ECO:0000256" key="1">
    <source>
        <dbReference type="ARBA" id="ARBA00007957"/>
    </source>
</evidence>
<keyword evidence="7" id="KW-0963">Cytoplasm</keyword>
<evidence type="ECO:0000256" key="5">
    <source>
        <dbReference type="ARBA" id="ARBA00023125"/>
    </source>
</evidence>
<keyword evidence="3 7" id="KW-0862">Zinc</keyword>
<keyword evidence="6 7" id="KW-0804">Transcription</keyword>
<dbReference type="Gene3D" id="1.10.10.10">
    <property type="entry name" value="Winged helix-like DNA-binding domain superfamily/Winged helix DNA-binding domain"/>
    <property type="match status" value="1"/>
</dbReference>
<keyword evidence="9" id="KW-1185">Reference proteome</keyword>
<organism evidence="8 9">
    <name type="scientific">Alloalcanivorax venustensis ISO4</name>
    <dbReference type="NCBI Taxonomy" id="1177184"/>
    <lineage>
        <taxon>Bacteria</taxon>
        <taxon>Pseudomonadati</taxon>
        <taxon>Pseudomonadota</taxon>
        <taxon>Gammaproteobacteria</taxon>
        <taxon>Oceanospirillales</taxon>
        <taxon>Alcanivoracaceae</taxon>
        <taxon>Alloalcanivorax</taxon>
    </lineage>
</organism>
<dbReference type="GeneID" id="99767500"/>
<comment type="subunit">
    <text evidence="7">Homodimer.</text>
</comment>
<gene>
    <name evidence="7" type="primary">fur</name>
    <name evidence="8" type="ORF">ISO4_02839</name>
</gene>
<protein>
    <recommendedName>
        <fullName evidence="7">Ferric uptake regulation protein</fullName>
    </recommendedName>
</protein>
<dbReference type="InterPro" id="IPR036388">
    <property type="entry name" value="WH-like_DNA-bd_sf"/>
</dbReference>
<dbReference type="CDD" id="cd07153">
    <property type="entry name" value="Fur_like"/>
    <property type="match status" value="1"/>
</dbReference>
<dbReference type="InterPro" id="IPR002481">
    <property type="entry name" value="FUR"/>
</dbReference>
<evidence type="ECO:0000313" key="9">
    <source>
        <dbReference type="Proteomes" id="UP000644441"/>
    </source>
</evidence>
<dbReference type="Gene3D" id="3.30.1490.190">
    <property type="match status" value="1"/>
</dbReference>
<evidence type="ECO:0000256" key="7">
    <source>
        <dbReference type="RuleBase" id="RU364037"/>
    </source>
</evidence>
<accession>A0ABS0AJC8</accession>
<dbReference type="InterPro" id="IPR043135">
    <property type="entry name" value="Fur_C"/>
</dbReference>
<keyword evidence="7" id="KW-0408">Iron</keyword>
<proteinExistence type="inferred from homology"/>
<dbReference type="Pfam" id="PF01475">
    <property type="entry name" value="FUR"/>
    <property type="match status" value="1"/>
</dbReference>
<evidence type="ECO:0000256" key="6">
    <source>
        <dbReference type="ARBA" id="ARBA00023163"/>
    </source>
</evidence>
<keyword evidence="5 7" id="KW-0238">DNA-binding</keyword>
<comment type="similarity">
    <text evidence="1 7">Belongs to the Fur family.</text>
</comment>
<evidence type="ECO:0000256" key="2">
    <source>
        <dbReference type="ARBA" id="ARBA00022491"/>
    </source>
</evidence>